<keyword evidence="3 10" id="KW-0004">4Fe-4S</keyword>
<feature type="region of interest" description="Disordered" evidence="12">
    <location>
        <begin position="1"/>
        <end position="25"/>
    </location>
</feature>
<dbReference type="Pfam" id="PF26466">
    <property type="entry name" value="DNA_primase_lrg_N"/>
    <property type="match status" value="1"/>
</dbReference>
<keyword evidence="8 10" id="KW-0411">Iron-sulfur</keyword>
<feature type="domain" description="DNA primase large subunit C-terminal" evidence="13">
    <location>
        <begin position="287"/>
        <end position="456"/>
    </location>
</feature>
<evidence type="ECO:0000256" key="6">
    <source>
        <dbReference type="ARBA" id="ARBA00022723"/>
    </source>
</evidence>
<feature type="binding site" evidence="11">
    <location>
        <position position="374"/>
    </location>
    <ligand>
        <name>[4Fe-4S] cluster</name>
        <dbReference type="ChEBI" id="CHEBI:49883"/>
    </ligand>
</feature>
<comment type="similarity">
    <text evidence="1 10">Belongs to the eukaryotic-type primase large subunit family.</text>
</comment>
<evidence type="ECO:0000256" key="12">
    <source>
        <dbReference type="SAM" id="MobiDB-lite"/>
    </source>
</evidence>
<evidence type="ECO:0000313" key="14">
    <source>
        <dbReference type="EMBL" id="CAH1774494.1"/>
    </source>
</evidence>
<evidence type="ECO:0000313" key="15">
    <source>
        <dbReference type="Proteomes" id="UP000749559"/>
    </source>
</evidence>
<feature type="region of interest" description="Disordered" evidence="12">
    <location>
        <begin position="462"/>
        <end position="506"/>
    </location>
</feature>
<keyword evidence="9 10" id="KW-0238">DNA-binding</keyword>
<evidence type="ECO:0000256" key="10">
    <source>
        <dbReference type="PIRNR" id="PIRNR009449"/>
    </source>
</evidence>
<feature type="binding site" evidence="11">
    <location>
        <position position="295"/>
    </location>
    <ligand>
        <name>[4Fe-4S] cluster</name>
        <dbReference type="ChEBI" id="CHEBI:49883"/>
    </ligand>
</feature>
<feature type="compositionally biased region" description="Polar residues" evidence="12">
    <location>
        <begin position="472"/>
        <end position="481"/>
    </location>
</feature>
<evidence type="ECO:0000256" key="11">
    <source>
        <dbReference type="PIRSR" id="PIRSR009449-1"/>
    </source>
</evidence>
<feature type="binding site" evidence="11">
    <location>
        <position position="431"/>
    </location>
    <ligand>
        <name>[4Fe-4S] cluster</name>
        <dbReference type="ChEBI" id="CHEBI:49883"/>
    </ligand>
</feature>
<dbReference type="PIRSF" id="PIRSF009449">
    <property type="entry name" value="DNA_primase_large_subunit"/>
    <property type="match status" value="1"/>
</dbReference>
<evidence type="ECO:0000259" key="13">
    <source>
        <dbReference type="Pfam" id="PF04104"/>
    </source>
</evidence>
<dbReference type="GO" id="GO:0003677">
    <property type="term" value="F:DNA binding"/>
    <property type="evidence" value="ECO:0007669"/>
    <property type="project" value="UniProtKB-UniRule"/>
</dbReference>
<reference evidence="14" key="1">
    <citation type="submission" date="2022-03" db="EMBL/GenBank/DDBJ databases">
        <authorList>
            <person name="Martin C."/>
        </authorList>
    </citation>
    <scope>NUCLEOTIDE SEQUENCE</scope>
</reference>
<evidence type="ECO:0000256" key="4">
    <source>
        <dbReference type="ARBA" id="ARBA00022515"/>
    </source>
</evidence>
<dbReference type="GO" id="GO:0051539">
    <property type="term" value="F:4 iron, 4 sulfur cluster binding"/>
    <property type="evidence" value="ECO:0007669"/>
    <property type="project" value="UniProtKB-UniRule"/>
</dbReference>
<dbReference type="Gene3D" id="1.20.930.80">
    <property type="match status" value="1"/>
</dbReference>
<organism evidence="14 15">
    <name type="scientific">Owenia fusiformis</name>
    <name type="common">Polychaete worm</name>
    <dbReference type="NCBI Taxonomy" id="6347"/>
    <lineage>
        <taxon>Eukaryota</taxon>
        <taxon>Metazoa</taxon>
        <taxon>Spiralia</taxon>
        <taxon>Lophotrochozoa</taxon>
        <taxon>Annelida</taxon>
        <taxon>Polychaeta</taxon>
        <taxon>Sedentaria</taxon>
        <taxon>Canalipalpata</taxon>
        <taxon>Sabellida</taxon>
        <taxon>Oweniida</taxon>
        <taxon>Oweniidae</taxon>
        <taxon>Owenia</taxon>
    </lineage>
</organism>
<dbReference type="GO" id="GO:0006270">
    <property type="term" value="P:DNA replication initiation"/>
    <property type="evidence" value="ECO:0007669"/>
    <property type="project" value="TreeGrafter"/>
</dbReference>
<comment type="caution">
    <text evidence="14">The sequence shown here is derived from an EMBL/GenBank/DDBJ whole genome shotgun (WGS) entry which is preliminary data.</text>
</comment>
<name>A0A8S4N1E2_OWEFU</name>
<dbReference type="GO" id="GO:0046872">
    <property type="term" value="F:metal ion binding"/>
    <property type="evidence" value="ECO:0007669"/>
    <property type="project" value="UniProtKB-UniRule"/>
</dbReference>
<dbReference type="InterPro" id="IPR058560">
    <property type="entry name" value="DNA_primase_C"/>
</dbReference>
<dbReference type="InterPro" id="IPR016558">
    <property type="entry name" value="DNA_primase_lsu_euk"/>
</dbReference>
<evidence type="ECO:0000256" key="1">
    <source>
        <dbReference type="ARBA" id="ARBA00010564"/>
    </source>
</evidence>
<sequence length="528" mass="60887">MELGGSSRSTSQVRKRPRVKGNTESASYGQRLQFYTVPPVENISLQEFEQFAVERLKVLNEIEKVGAKHLKGTANYKKAITDSLINLRRCLTKPVKHWDAEDSRWDYISHFILRLAYCRSEDLKRWFMTQEMDLFRFRFCNEDAESIEDFLRSNNLNYQPISESEKNELRFKLSDSTFDMTTVKVSGTEFYKVPFTDALDIVRARRCYVKDGYAYVPHHDLVSLVLTSYRLHLSHALAVTSRAVPHLEEDDRLLPMLTSLSKRYLGQDYNNKKSTTGEVTADMVNGLSEKHFPLCMRQMQDHLKQEHHLKHGGRQQYGLFLKAIGMSLDEAMRFWKMSFAKNIDADKFDKQYSYNIRHNYGKEGKRADYTPYSCMKIIMSNAPAAGDAHGCPFKHSDIDMLRQRLQNLRVNKDGIDEISDFVKRGHYQLACGKYFEVTHPKHDLVDFSPNHPNQYYEESVRIESGVSKEGSTETPKSQRSKSFLPIKATPNTPSTQCSTQPSTQDESFDDIILSAEDMDKALEGVESC</sequence>
<dbReference type="AlphaFoldDB" id="A0A8S4N1E2"/>
<gene>
    <name evidence="14" type="ORF">OFUS_LOCUS1942</name>
</gene>
<feature type="binding site" evidence="11">
    <location>
        <position position="391"/>
    </location>
    <ligand>
        <name>[4Fe-4S] cluster</name>
        <dbReference type="ChEBI" id="CHEBI:49883"/>
    </ligand>
</feature>
<evidence type="ECO:0000256" key="2">
    <source>
        <dbReference type="ARBA" id="ARBA00019038"/>
    </source>
</evidence>
<evidence type="ECO:0000256" key="9">
    <source>
        <dbReference type="ARBA" id="ARBA00023125"/>
    </source>
</evidence>
<evidence type="ECO:0000256" key="8">
    <source>
        <dbReference type="ARBA" id="ARBA00023014"/>
    </source>
</evidence>
<dbReference type="CDD" id="cd07322">
    <property type="entry name" value="PriL_PriS_Eukaryotic"/>
    <property type="match status" value="1"/>
</dbReference>
<dbReference type="OrthoDB" id="421393at2759"/>
<proteinExistence type="inferred from homology"/>
<comment type="function">
    <text evidence="10">DNA primase is the polymerase that synthesizes small RNA primers for the Okazaki fragments made during discontinuous DNA replication.</text>
</comment>
<accession>A0A8S4N1E2</accession>
<keyword evidence="15" id="KW-1185">Reference proteome</keyword>
<dbReference type="Proteomes" id="UP000749559">
    <property type="component" value="Unassembled WGS sequence"/>
</dbReference>
<dbReference type="FunFam" id="1.20.930.80:FF:000001">
    <property type="entry name" value="DNA primase large subunit"/>
    <property type="match status" value="1"/>
</dbReference>
<feature type="compositionally biased region" description="Polar residues" evidence="12">
    <location>
        <begin position="1"/>
        <end position="12"/>
    </location>
</feature>
<comment type="cofactor">
    <cofactor evidence="10">
        <name>[4Fe-4S] cluster</name>
        <dbReference type="ChEBI" id="CHEBI:49883"/>
    </cofactor>
    <text evidence="10">Binds 1 [4Fe-4S] cluster.</text>
</comment>
<protein>
    <recommendedName>
        <fullName evidence="2 10">DNA primase large subunit</fullName>
    </recommendedName>
</protein>
<dbReference type="PANTHER" id="PTHR10537">
    <property type="entry name" value="DNA PRIMASE LARGE SUBUNIT"/>
    <property type="match status" value="1"/>
</dbReference>
<keyword evidence="5 10" id="KW-0235">DNA replication</keyword>
<keyword evidence="4 10" id="KW-0639">Primosome</keyword>
<keyword evidence="6 10" id="KW-0479">Metal-binding</keyword>
<dbReference type="PANTHER" id="PTHR10537:SF3">
    <property type="entry name" value="DNA PRIMASE LARGE SUBUNIT"/>
    <property type="match status" value="1"/>
</dbReference>
<dbReference type="GO" id="GO:0006269">
    <property type="term" value="P:DNA replication, synthesis of primer"/>
    <property type="evidence" value="ECO:0007669"/>
    <property type="project" value="UniProtKB-KW"/>
</dbReference>
<dbReference type="Pfam" id="PF04104">
    <property type="entry name" value="DNA_primase_lrg"/>
    <property type="match status" value="1"/>
</dbReference>
<dbReference type="InterPro" id="IPR007238">
    <property type="entry name" value="DNA_primase_lsu_euk/arc"/>
</dbReference>
<feature type="compositionally biased region" description="Low complexity" evidence="12">
    <location>
        <begin position="489"/>
        <end position="504"/>
    </location>
</feature>
<evidence type="ECO:0000256" key="5">
    <source>
        <dbReference type="ARBA" id="ARBA00022705"/>
    </source>
</evidence>
<dbReference type="GO" id="GO:0005658">
    <property type="term" value="C:alpha DNA polymerase:primase complex"/>
    <property type="evidence" value="ECO:0007669"/>
    <property type="project" value="UniProtKB-ARBA"/>
</dbReference>
<evidence type="ECO:0000256" key="3">
    <source>
        <dbReference type="ARBA" id="ARBA00022485"/>
    </source>
</evidence>
<evidence type="ECO:0000256" key="7">
    <source>
        <dbReference type="ARBA" id="ARBA00023004"/>
    </source>
</evidence>
<dbReference type="EMBL" id="CAIIXF020000001">
    <property type="protein sequence ID" value="CAH1774494.1"/>
    <property type="molecule type" value="Genomic_DNA"/>
</dbReference>
<keyword evidence="7 10" id="KW-0408">Iron</keyword>